<comment type="caution">
    <text evidence="1">The sequence shown here is derived from an EMBL/GenBank/DDBJ whole genome shotgun (WGS) entry which is preliminary data.</text>
</comment>
<dbReference type="AlphaFoldDB" id="A0AA41G2D1"/>
<organism evidence="1 2">
    <name type="scientific">Haloarcula salina</name>
    <dbReference type="NCBI Taxonomy" id="1429914"/>
    <lineage>
        <taxon>Archaea</taxon>
        <taxon>Methanobacteriati</taxon>
        <taxon>Methanobacteriota</taxon>
        <taxon>Stenosarchaea group</taxon>
        <taxon>Halobacteria</taxon>
        <taxon>Halobacteriales</taxon>
        <taxon>Haloarculaceae</taxon>
        <taxon>Haloarcula</taxon>
    </lineage>
</organism>
<dbReference type="SUPFAM" id="SSF55961">
    <property type="entry name" value="Bet v1-like"/>
    <property type="match status" value="1"/>
</dbReference>
<keyword evidence="2" id="KW-1185">Reference proteome</keyword>
<sequence>MRTVEASTFVPASAVRVETFLTPETVVEAEGTFAVVDVAGDPPVVTGRASGMTATFAFEERSDGYEYAQQGSAGPFEAMETTLTWAGRDDGTTVTARSSVSLGLPLASLTDRVAAWKRRGELKRLLARVEAEFE</sequence>
<gene>
    <name evidence="1" type="ORF">KTS37_10520</name>
</gene>
<dbReference type="RefSeq" id="WP_162413599.1">
    <property type="nucleotide sequence ID" value="NZ_JAHQXE010000003.1"/>
</dbReference>
<accession>A0AA41G2D1</accession>
<reference evidence="1" key="1">
    <citation type="submission" date="2021-06" db="EMBL/GenBank/DDBJ databases">
        <title>New haloarchaea isolates fom saline soil.</title>
        <authorList>
            <person name="Duran-Viseras A."/>
            <person name="Sanchez-Porro C.S."/>
            <person name="Ventosa A."/>
        </authorList>
    </citation>
    <scope>NUCLEOTIDE SEQUENCE</scope>
    <source>
        <strain evidence="1">JCM 18369</strain>
    </source>
</reference>
<evidence type="ECO:0000313" key="2">
    <source>
        <dbReference type="Proteomes" id="UP001166304"/>
    </source>
</evidence>
<evidence type="ECO:0000313" key="1">
    <source>
        <dbReference type="EMBL" id="MBV0902221.1"/>
    </source>
</evidence>
<dbReference type="Gene3D" id="3.30.530.20">
    <property type="match status" value="1"/>
</dbReference>
<protein>
    <submittedName>
        <fullName evidence="1">SRPBCC family protein</fullName>
    </submittedName>
</protein>
<name>A0AA41G2D1_9EURY</name>
<dbReference type="EMBL" id="JAHQXE010000003">
    <property type="protein sequence ID" value="MBV0902221.1"/>
    <property type="molecule type" value="Genomic_DNA"/>
</dbReference>
<dbReference type="Proteomes" id="UP001166304">
    <property type="component" value="Unassembled WGS sequence"/>
</dbReference>
<proteinExistence type="predicted"/>
<dbReference type="InterPro" id="IPR023393">
    <property type="entry name" value="START-like_dom_sf"/>
</dbReference>